<protein>
    <submittedName>
        <fullName evidence="1">Uncharacterized protein</fullName>
    </submittedName>
</protein>
<sequence length="166" mass="17788">MDGPGSLPYGDDGNGCTWADLASPIYGGGGEVVDDGITVVDDGITCDFLLKLLRAGSMVGADAALLHELESRAAVVSLCRLRALGSKNRDDDPDGVASTSSLEDEAVHNHYQTTKAGCIFLKTTIREDVRTACVYVESLTKELVFTTKDVTQLLVKVFKETRDEIC</sequence>
<dbReference type="AlphaFoldDB" id="B9GBP7"/>
<reference evidence="1" key="2">
    <citation type="submission" date="2008-12" db="EMBL/GenBank/DDBJ databases">
        <title>Improved gene annotation of the rice (Oryza sativa) genomes.</title>
        <authorList>
            <person name="Wang J."/>
            <person name="Li R."/>
            <person name="Fan W."/>
            <person name="Huang Q."/>
            <person name="Zhang J."/>
            <person name="Zhou Y."/>
            <person name="Hu Y."/>
            <person name="Zi S."/>
            <person name="Li J."/>
            <person name="Ni P."/>
            <person name="Zheng H."/>
            <person name="Zhang Y."/>
            <person name="Zhao M."/>
            <person name="Hao Q."/>
            <person name="McDermott J."/>
            <person name="Samudrala R."/>
            <person name="Kristiansen K."/>
            <person name="Wong G.K.-S."/>
        </authorList>
    </citation>
    <scope>NUCLEOTIDE SEQUENCE</scope>
</reference>
<gene>
    <name evidence="1" type="ORF">OsJ_35106</name>
</gene>
<accession>B9GBP7</accession>
<evidence type="ECO:0000313" key="1">
    <source>
        <dbReference type="EMBL" id="EEE52704.1"/>
    </source>
</evidence>
<dbReference type="Proteomes" id="UP000007752">
    <property type="component" value="Chromosome 12"/>
</dbReference>
<name>B9GBP7_ORYSJ</name>
<dbReference type="EMBL" id="CM000149">
    <property type="protein sequence ID" value="EEE52704.1"/>
    <property type="molecule type" value="Genomic_DNA"/>
</dbReference>
<organism evidence="1">
    <name type="scientific">Oryza sativa subsp. japonica</name>
    <name type="common">Rice</name>
    <dbReference type="NCBI Taxonomy" id="39947"/>
    <lineage>
        <taxon>Eukaryota</taxon>
        <taxon>Viridiplantae</taxon>
        <taxon>Streptophyta</taxon>
        <taxon>Embryophyta</taxon>
        <taxon>Tracheophyta</taxon>
        <taxon>Spermatophyta</taxon>
        <taxon>Magnoliopsida</taxon>
        <taxon>Liliopsida</taxon>
        <taxon>Poales</taxon>
        <taxon>Poaceae</taxon>
        <taxon>BOP clade</taxon>
        <taxon>Oryzoideae</taxon>
        <taxon>Oryzeae</taxon>
        <taxon>Oryzinae</taxon>
        <taxon>Oryza</taxon>
        <taxon>Oryza sativa</taxon>
    </lineage>
</organism>
<reference evidence="1" key="1">
    <citation type="journal article" date="2005" name="PLoS Biol.">
        <title>The genomes of Oryza sativa: a history of duplications.</title>
        <authorList>
            <person name="Yu J."/>
            <person name="Wang J."/>
            <person name="Lin W."/>
            <person name="Li S."/>
            <person name="Li H."/>
            <person name="Zhou J."/>
            <person name="Ni P."/>
            <person name="Dong W."/>
            <person name="Hu S."/>
            <person name="Zeng C."/>
            <person name="Zhang J."/>
            <person name="Zhang Y."/>
            <person name="Li R."/>
            <person name="Xu Z."/>
            <person name="Li S."/>
            <person name="Li X."/>
            <person name="Zheng H."/>
            <person name="Cong L."/>
            <person name="Lin L."/>
            <person name="Yin J."/>
            <person name="Geng J."/>
            <person name="Li G."/>
            <person name="Shi J."/>
            <person name="Liu J."/>
            <person name="Lv H."/>
            <person name="Li J."/>
            <person name="Wang J."/>
            <person name="Deng Y."/>
            <person name="Ran L."/>
            <person name="Shi X."/>
            <person name="Wang X."/>
            <person name="Wu Q."/>
            <person name="Li C."/>
            <person name="Ren X."/>
            <person name="Wang J."/>
            <person name="Wang X."/>
            <person name="Li D."/>
            <person name="Liu D."/>
            <person name="Zhang X."/>
            <person name="Ji Z."/>
            <person name="Zhao W."/>
            <person name="Sun Y."/>
            <person name="Zhang Z."/>
            <person name="Bao J."/>
            <person name="Han Y."/>
            <person name="Dong L."/>
            <person name="Ji J."/>
            <person name="Chen P."/>
            <person name="Wu S."/>
            <person name="Liu J."/>
            <person name="Xiao Y."/>
            <person name="Bu D."/>
            <person name="Tan J."/>
            <person name="Yang L."/>
            <person name="Ye C."/>
            <person name="Zhang J."/>
            <person name="Xu J."/>
            <person name="Zhou Y."/>
            <person name="Yu Y."/>
            <person name="Zhang B."/>
            <person name="Zhuang S."/>
            <person name="Wei H."/>
            <person name="Liu B."/>
            <person name="Lei M."/>
            <person name="Yu H."/>
            <person name="Li Y."/>
            <person name="Xu H."/>
            <person name="Wei S."/>
            <person name="He X."/>
            <person name="Fang L."/>
            <person name="Zhang Z."/>
            <person name="Zhang Y."/>
            <person name="Huang X."/>
            <person name="Su Z."/>
            <person name="Tong W."/>
            <person name="Li J."/>
            <person name="Tong Z."/>
            <person name="Li S."/>
            <person name="Ye J."/>
            <person name="Wang L."/>
            <person name="Fang L."/>
            <person name="Lei T."/>
            <person name="Chen C."/>
            <person name="Chen H."/>
            <person name="Xu Z."/>
            <person name="Li H."/>
            <person name="Huang H."/>
            <person name="Zhang F."/>
            <person name="Xu H."/>
            <person name="Li N."/>
            <person name="Zhao C."/>
            <person name="Li S."/>
            <person name="Dong L."/>
            <person name="Huang Y."/>
            <person name="Li L."/>
            <person name="Xi Y."/>
            <person name="Qi Q."/>
            <person name="Li W."/>
            <person name="Zhang B."/>
            <person name="Hu W."/>
            <person name="Zhang Y."/>
            <person name="Tian X."/>
            <person name="Jiao Y."/>
            <person name="Liang X."/>
            <person name="Jin J."/>
            <person name="Gao L."/>
            <person name="Zheng W."/>
            <person name="Hao B."/>
            <person name="Liu S."/>
            <person name="Wang W."/>
            <person name="Yuan L."/>
            <person name="Cao M."/>
            <person name="McDermott J."/>
            <person name="Samudrala R."/>
            <person name="Wang J."/>
            <person name="Wong G.K."/>
            <person name="Yang H."/>
        </authorList>
    </citation>
    <scope>NUCLEOTIDE SEQUENCE [LARGE SCALE GENOMIC DNA]</scope>
</reference>
<proteinExistence type="predicted"/>